<name>A0A564Z1L5_HYMDI</name>
<dbReference type="Proteomes" id="UP000321570">
    <property type="component" value="Unassembled WGS sequence"/>
</dbReference>
<protein>
    <submittedName>
        <fullName evidence="2">Uncharacterized protein</fullName>
    </submittedName>
</protein>
<reference evidence="2 3" key="1">
    <citation type="submission" date="2019-07" db="EMBL/GenBank/DDBJ databases">
        <authorList>
            <person name="Jastrzebski P J."/>
            <person name="Paukszto L."/>
            <person name="Jastrzebski P J."/>
        </authorList>
    </citation>
    <scope>NUCLEOTIDE SEQUENCE [LARGE SCALE GENOMIC DNA]</scope>
    <source>
        <strain evidence="2 3">WMS-il1</strain>
    </source>
</reference>
<keyword evidence="1" id="KW-0472">Membrane</keyword>
<organism evidence="2 3">
    <name type="scientific">Hymenolepis diminuta</name>
    <name type="common">Rat tapeworm</name>
    <dbReference type="NCBI Taxonomy" id="6216"/>
    <lineage>
        <taxon>Eukaryota</taxon>
        <taxon>Metazoa</taxon>
        <taxon>Spiralia</taxon>
        <taxon>Lophotrochozoa</taxon>
        <taxon>Platyhelminthes</taxon>
        <taxon>Cestoda</taxon>
        <taxon>Eucestoda</taxon>
        <taxon>Cyclophyllidea</taxon>
        <taxon>Hymenolepididae</taxon>
        <taxon>Hymenolepis</taxon>
    </lineage>
</organism>
<keyword evidence="3" id="KW-1185">Reference proteome</keyword>
<proteinExistence type="predicted"/>
<sequence length="58" mass="6618">MSSISRAIASMREEDLVFWGCPLISFIHPILGFESFMGWRRILLEDIRSCQVGLATMV</sequence>
<evidence type="ECO:0000313" key="2">
    <source>
        <dbReference type="EMBL" id="VUZ53411.1"/>
    </source>
</evidence>
<feature type="transmembrane region" description="Helical" evidence="1">
    <location>
        <begin position="16"/>
        <end position="39"/>
    </location>
</feature>
<gene>
    <name evidence="2" type="ORF">WMSIL1_LOCUS11908</name>
</gene>
<evidence type="ECO:0000313" key="3">
    <source>
        <dbReference type="Proteomes" id="UP000321570"/>
    </source>
</evidence>
<accession>A0A564Z1L5</accession>
<evidence type="ECO:0000256" key="1">
    <source>
        <dbReference type="SAM" id="Phobius"/>
    </source>
</evidence>
<dbReference type="EMBL" id="CABIJS010000555">
    <property type="protein sequence ID" value="VUZ53411.1"/>
    <property type="molecule type" value="Genomic_DNA"/>
</dbReference>
<dbReference type="AlphaFoldDB" id="A0A564Z1L5"/>
<keyword evidence="1" id="KW-0812">Transmembrane</keyword>
<keyword evidence="1" id="KW-1133">Transmembrane helix</keyword>